<dbReference type="Pfam" id="PF21834">
    <property type="entry name" value="DUF6894"/>
    <property type="match status" value="1"/>
</dbReference>
<proteinExistence type="predicted"/>
<reference evidence="2 3" key="1">
    <citation type="submission" date="2016-10" db="EMBL/GenBank/DDBJ databases">
        <authorList>
            <person name="de Groot N.N."/>
        </authorList>
    </citation>
    <scope>NUCLEOTIDE SEQUENCE [LARGE SCALE GENOMIC DNA]</scope>
    <source>
        <strain evidence="2 3">R5</strain>
    </source>
</reference>
<gene>
    <name evidence="2" type="ORF">SAMN05216337_105658</name>
</gene>
<protein>
    <recommendedName>
        <fullName evidence="1">DUF6894 domain-containing protein</fullName>
    </recommendedName>
</protein>
<dbReference type="AlphaFoldDB" id="A0A1G7L898"/>
<evidence type="ECO:0000313" key="3">
    <source>
        <dbReference type="Proteomes" id="UP000199245"/>
    </source>
</evidence>
<evidence type="ECO:0000259" key="1">
    <source>
        <dbReference type="Pfam" id="PF21834"/>
    </source>
</evidence>
<organism evidence="2 3">
    <name type="scientific">Bradyrhizobium brasilense</name>
    <dbReference type="NCBI Taxonomy" id="1419277"/>
    <lineage>
        <taxon>Bacteria</taxon>
        <taxon>Pseudomonadati</taxon>
        <taxon>Pseudomonadota</taxon>
        <taxon>Alphaproteobacteria</taxon>
        <taxon>Hyphomicrobiales</taxon>
        <taxon>Nitrobacteraceae</taxon>
        <taxon>Bradyrhizobium</taxon>
    </lineage>
</organism>
<accession>A0A1G7L898</accession>
<feature type="domain" description="DUF6894" evidence="1">
    <location>
        <begin position="36"/>
        <end position="99"/>
    </location>
</feature>
<dbReference type="InterPro" id="IPR054189">
    <property type="entry name" value="DUF6894"/>
</dbReference>
<evidence type="ECO:0000313" key="2">
    <source>
        <dbReference type="EMBL" id="SDF45631.1"/>
    </source>
</evidence>
<dbReference type="EMBL" id="FMZW01000056">
    <property type="protein sequence ID" value="SDF45631.1"/>
    <property type="molecule type" value="Genomic_DNA"/>
</dbReference>
<dbReference type="Proteomes" id="UP000199245">
    <property type="component" value="Unassembled WGS sequence"/>
</dbReference>
<sequence length="111" mass="12828">MCFVVEDHQHETFRALVVESFYALPPSRKGALNMALYFFDIQSGREFFADEEGLNLPDQKSAEIEAMQTLIEMTKDSIFVNERPDMAIEVRSTTERLFCVSVIYRKNGTKH</sequence>
<name>A0A1G7L898_9BRAD</name>